<evidence type="ECO:0000313" key="1">
    <source>
        <dbReference type="EMBL" id="KAI5064168.1"/>
    </source>
</evidence>
<keyword evidence="2" id="KW-1185">Reference proteome</keyword>
<reference evidence="1" key="1">
    <citation type="submission" date="2021-01" db="EMBL/GenBank/DDBJ databases">
        <title>Adiantum capillus-veneris genome.</title>
        <authorList>
            <person name="Fang Y."/>
            <person name="Liao Q."/>
        </authorList>
    </citation>
    <scope>NUCLEOTIDE SEQUENCE</scope>
    <source>
        <strain evidence="1">H3</strain>
        <tissue evidence="1">Leaf</tissue>
    </source>
</reference>
<dbReference type="OrthoDB" id="60033at2759"/>
<comment type="caution">
    <text evidence="1">The sequence shown here is derived from an EMBL/GenBank/DDBJ whole genome shotgun (WGS) entry which is preliminary data.</text>
</comment>
<protein>
    <submittedName>
        <fullName evidence="1">Uncharacterized protein</fullName>
    </submittedName>
</protein>
<dbReference type="AlphaFoldDB" id="A0A9D4U9Y3"/>
<organism evidence="1 2">
    <name type="scientific">Adiantum capillus-veneris</name>
    <name type="common">Maidenhair fern</name>
    <dbReference type="NCBI Taxonomy" id="13818"/>
    <lineage>
        <taxon>Eukaryota</taxon>
        <taxon>Viridiplantae</taxon>
        <taxon>Streptophyta</taxon>
        <taxon>Embryophyta</taxon>
        <taxon>Tracheophyta</taxon>
        <taxon>Polypodiopsida</taxon>
        <taxon>Polypodiidae</taxon>
        <taxon>Polypodiales</taxon>
        <taxon>Pteridineae</taxon>
        <taxon>Pteridaceae</taxon>
        <taxon>Vittarioideae</taxon>
        <taxon>Adiantum</taxon>
    </lineage>
</organism>
<name>A0A9D4U9Y3_ADICA</name>
<dbReference type="Proteomes" id="UP000886520">
    <property type="component" value="Chromosome 20"/>
</dbReference>
<proteinExistence type="predicted"/>
<dbReference type="EMBL" id="JABFUD020000020">
    <property type="protein sequence ID" value="KAI5064168.1"/>
    <property type="molecule type" value="Genomic_DNA"/>
</dbReference>
<accession>A0A9D4U9Y3</accession>
<gene>
    <name evidence="1" type="ORF">GOP47_0020838</name>
</gene>
<evidence type="ECO:0000313" key="2">
    <source>
        <dbReference type="Proteomes" id="UP000886520"/>
    </source>
</evidence>
<sequence>MCRVLAYRSDGTAGRVTALAKTCASCLASSSTTTSPAFFVNYTYMASGKCIRTGGNLQTRAFCGARSIFFVAFTNTTLTITNNTHNLLNTHNIGTPPPLNPPPTISDPPATLPHHLYSELQTLAHDKNSIMLEVLRLDHANKATLNDVQSISNRLHAMELLQQEMVSLFAQNLATINHSPQSQLNHSPIDRKRRGCPLFEDCHNSYNCISHMREPDNMSQLPSGTTTSLKLEDFMDTRFLESGYLGHAR</sequence>